<accession>A0A1R2BDW5</accession>
<dbReference type="Proteomes" id="UP000187209">
    <property type="component" value="Unassembled WGS sequence"/>
</dbReference>
<dbReference type="EMBL" id="MPUH01000727">
    <property type="protein sequence ID" value="OMJ74805.1"/>
    <property type="molecule type" value="Genomic_DNA"/>
</dbReference>
<sequence length="251" mass="29291">MASDEVMVAQHQGIGQKITQVAILLQTQKEATITAINLAIPSAINLVEMVKHRVKGLYQTNNFEKVVDSNKTRLIIKLSFNPLDPTEKGYQAPIPEDQVNEKSLEELKKPLYPSRNQDEDRTGPENQNRPHRWGGRRYYGNESRTKDEDTEHQDENSKGRNMRTRRGYRTRRSGYRDYQGFDRGTYGGQESERGTYRGQRYERGTYRGQRSDRGIYREQRFRGRRSRGNYRKFDEEKAPDVIRDSSYAADS</sequence>
<dbReference type="InterPro" id="IPR002775">
    <property type="entry name" value="DNA/RNA-bd_Alba-like"/>
</dbReference>
<feature type="region of interest" description="Disordered" evidence="2">
    <location>
        <begin position="111"/>
        <end position="251"/>
    </location>
</feature>
<gene>
    <name evidence="4" type="ORF">SteCoe_26180</name>
</gene>
<dbReference type="SUPFAM" id="SSF82704">
    <property type="entry name" value="AlbA-like"/>
    <property type="match status" value="1"/>
</dbReference>
<reference evidence="4 5" key="1">
    <citation type="submission" date="2016-11" db="EMBL/GenBank/DDBJ databases">
        <title>The macronuclear genome of Stentor coeruleus: a giant cell with tiny introns.</title>
        <authorList>
            <person name="Slabodnick M."/>
            <person name="Ruby J.G."/>
            <person name="Reiff S.B."/>
            <person name="Swart E.C."/>
            <person name="Gosai S."/>
            <person name="Prabakaran S."/>
            <person name="Witkowska E."/>
            <person name="Larue G.E."/>
            <person name="Fisher S."/>
            <person name="Freeman R.M."/>
            <person name="Gunawardena J."/>
            <person name="Chu W."/>
            <person name="Stover N.A."/>
            <person name="Gregory B.D."/>
            <person name="Nowacki M."/>
            <person name="Derisi J."/>
            <person name="Roy S.W."/>
            <person name="Marshall W.F."/>
            <person name="Sood P."/>
        </authorList>
    </citation>
    <scope>NUCLEOTIDE SEQUENCE [LARGE SCALE GENOMIC DNA]</scope>
    <source>
        <strain evidence="4">WM001</strain>
    </source>
</reference>
<dbReference type="Pfam" id="PF01918">
    <property type="entry name" value="Alba"/>
    <property type="match status" value="1"/>
</dbReference>
<dbReference type="Gene3D" id="3.30.110.20">
    <property type="entry name" value="Alba-like domain"/>
    <property type="match status" value="1"/>
</dbReference>
<feature type="compositionally biased region" description="Basic and acidic residues" evidence="2">
    <location>
        <begin position="231"/>
        <end position="243"/>
    </location>
</feature>
<feature type="compositionally biased region" description="Basic and acidic residues" evidence="2">
    <location>
        <begin position="190"/>
        <end position="221"/>
    </location>
</feature>
<feature type="compositionally biased region" description="Basic residues" evidence="2">
    <location>
        <begin position="160"/>
        <end position="173"/>
    </location>
</feature>
<evidence type="ECO:0000313" key="4">
    <source>
        <dbReference type="EMBL" id="OMJ74805.1"/>
    </source>
</evidence>
<feature type="compositionally biased region" description="Basic and acidic residues" evidence="2">
    <location>
        <begin position="143"/>
        <end position="158"/>
    </location>
</feature>
<proteinExistence type="predicted"/>
<organism evidence="4 5">
    <name type="scientific">Stentor coeruleus</name>
    <dbReference type="NCBI Taxonomy" id="5963"/>
    <lineage>
        <taxon>Eukaryota</taxon>
        <taxon>Sar</taxon>
        <taxon>Alveolata</taxon>
        <taxon>Ciliophora</taxon>
        <taxon>Postciliodesmatophora</taxon>
        <taxon>Heterotrichea</taxon>
        <taxon>Heterotrichida</taxon>
        <taxon>Stentoridae</taxon>
        <taxon>Stentor</taxon>
    </lineage>
</organism>
<evidence type="ECO:0000256" key="2">
    <source>
        <dbReference type="SAM" id="MobiDB-lite"/>
    </source>
</evidence>
<dbReference type="OrthoDB" id="424402at2759"/>
<evidence type="ECO:0000313" key="5">
    <source>
        <dbReference type="Proteomes" id="UP000187209"/>
    </source>
</evidence>
<comment type="caution">
    <text evidence="4">The sequence shown here is derived from an EMBL/GenBank/DDBJ whole genome shotgun (WGS) entry which is preliminary data.</text>
</comment>
<keyword evidence="1" id="KW-0694">RNA-binding</keyword>
<evidence type="ECO:0000256" key="1">
    <source>
        <dbReference type="ARBA" id="ARBA00022884"/>
    </source>
</evidence>
<evidence type="ECO:0000259" key="3">
    <source>
        <dbReference type="Pfam" id="PF01918"/>
    </source>
</evidence>
<dbReference type="InterPro" id="IPR036882">
    <property type="entry name" value="Alba-like_dom_sf"/>
</dbReference>
<dbReference type="AlphaFoldDB" id="A0A1R2BDW5"/>
<protein>
    <recommendedName>
        <fullName evidence="3">DNA/RNA-binding protein Alba-like domain-containing protein</fullName>
    </recommendedName>
</protein>
<feature type="domain" description="DNA/RNA-binding protein Alba-like" evidence="3">
    <location>
        <begin position="7"/>
        <end position="64"/>
    </location>
</feature>
<keyword evidence="5" id="KW-1185">Reference proteome</keyword>
<name>A0A1R2BDW5_9CILI</name>
<dbReference type="GO" id="GO:0003723">
    <property type="term" value="F:RNA binding"/>
    <property type="evidence" value="ECO:0007669"/>
    <property type="project" value="UniProtKB-KW"/>
</dbReference>